<accession>A0A0G0LWM9</accession>
<reference evidence="2 3" key="1">
    <citation type="journal article" date="2015" name="Nature">
        <title>rRNA introns, odd ribosomes, and small enigmatic genomes across a large radiation of phyla.</title>
        <authorList>
            <person name="Brown C.T."/>
            <person name="Hug L.A."/>
            <person name="Thomas B.C."/>
            <person name="Sharon I."/>
            <person name="Castelle C.J."/>
            <person name="Singh A."/>
            <person name="Wilkins M.J."/>
            <person name="Williams K.H."/>
            <person name="Banfield J.F."/>
        </authorList>
    </citation>
    <scope>NUCLEOTIDE SEQUENCE [LARGE SCALE GENOMIC DNA]</scope>
</reference>
<dbReference type="NCBIfam" id="TIGR01076">
    <property type="entry name" value="sortase_fam"/>
    <property type="match status" value="1"/>
</dbReference>
<evidence type="ECO:0000256" key="1">
    <source>
        <dbReference type="ARBA" id="ARBA00022801"/>
    </source>
</evidence>
<evidence type="ECO:0000313" key="2">
    <source>
        <dbReference type="EMBL" id="KKQ92425.1"/>
    </source>
</evidence>
<dbReference type="InterPro" id="IPR005754">
    <property type="entry name" value="Sortase"/>
</dbReference>
<evidence type="ECO:0000313" key="3">
    <source>
        <dbReference type="Proteomes" id="UP000034774"/>
    </source>
</evidence>
<dbReference type="InterPro" id="IPR023365">
    <property type="entry name" value="Sortase_dom-sf"/>
</dbReference>
<dbReference type="STRING" id="1618572.UT17_C0002G0088"/>
<dbReference type="CDD" id="cd05830">
    <property type="entry name" value="Sortase_E"/>
    <property type="match status" value="1"/>
</dbReference>
<gene>
    <name evidence="2" type="ORF">UT17_C0002G0088</name>
</gene>
<dbReference type="GO" id="GO:0016787">
    <property type="term" value="F:hydrolase activity"/>
    <property type="evidence" value="ECO:0007669"/>
    <property type="project" value="UniProtKB-KW"/>
</dbReference>
<comment type="caution">
    <text evidence="2">The sequence shown here is derived from an EMBL/GenBank/DDBJ whole genome shotgun (WGS) entry which is preliminary data.</text>
</comment>
<organism evidence="2 3">
    <name type="scientific">Candidatus Woesebacteria bacterium GW2011_GWB1_39_10</name>
    <dbReference type="NCBI Taxonomy" id="1618572"/>
    <lineage>
        <taxon>Bacteria</taxon>
        <taxon>Candidatus Woeseibacteriota</taxon>
    </lineage>
</organism>
<dbReference type="InterPro" id="IPR042003">
    <property type="entry name" value="Sortase_E"/>
</dbReference>
<dbReference type="AlphaFoldDB" id="A0A0G0LWM9"/>
<dbReference type="Gene3D" id="2.40.260.10">
    <property type="entry name" value="Sortase"/>
    <property type="match status" value="1"/>
</dbReference>
<dbReference type="Proteomes" id="UP000034774">
    <property type="component" value="Unassembled WGS sequence"/>
</dbReference>
<protein>
    <recommendedName>
        <fullName evidence="4">Sortase family protein</fullName>
    </recommendedName>
</protein>
<proteinExistence type="predicted"/>
<dbReference type="EMBL" id="LBVU01000002">
    <property type="protein sequence ID" value="KKQ92425.1"/>
    <property type="molecule type" value="Genomic_DNA"/>
</dbReference>
<keyword evidence="1" id="KW-0378">Hydrolase</keyword>
<evidence type="ECO:0008006" key="4">
    <source>
        <dbReference type="Google" id="ProtNLM"/>
    </source>
</evidence>
<sequence length="203" mass="22464">MLKIISWLLIILGLALLIFIFGPVIKEETKYKLGQIANVKYVIGTEQLDTFEKPLTPPNTDFSVIIPKIGAVAPVVDNVDATDPKQYLSALKKGVAHATGTGIPDEIGNVYLFAHSTDAFWNVSSYNAVFYLIGKLKPGDEIVIYYQNRLITYQVYDKKVVSADSSQYLGTLTPDEKTLTLQTCYPPGTTFERLIVLAKQTSP</sequence>
<dbReference type="Pfam" id="PF04203">
    <property type="entry name" value="Sortase"/>
    <property type="match status" value="1"/>
</dbReference>
<name>A0A0G0LWM9_9BACT</name>
<dbReference type="SUPFAM" id="SSF63817">
    <property type="entry name" value="Sortase"/>
    <property type="match status" value="1"/>
</dbReference>